<accession>A0A167QYI8</accession>
<dbReference type="Gene3D" id="3.30.300.20">
    <property type="match status" value="1"/>
</dbReference>
<name>A0A167QYI8_PHYB8</name>
<dbReference type="GO" id="GO:0006364">
    <property type="term" value="P:rRNA processing"/>
    <property type="evidence" value="ECO:0007669"/>
    <property type="project" value="InterPro"/>
</dbReference>
<dbReference type="InterPro" id="IPR015946">
    <property type="entry name" value="KH_dom-like_a/b"/>
</dbReference>
<dbReference type="VEuPathDB" id="FungiDB:PHYBLDRAFT_138035"/>
<evidence type="ECO:0000313" key="1">
    <source>
        <dbReference type="EMBL" id="OAD80474.1"/>
    </source>
</evidence>
<dbReference type="RefSeq" id="XP_018298514.1">
    <property type="nucleotide sequence ID" value="XM_018429919.1"/>
</dbReference>
<sequence>MLPTRILPRPISLCSPLLQTLRSITTYPETRPARIRPKQVLEQEGLGDVMIPGQYLRFFKPKKIRSRPTEAGPSTGNIDQIYTQSARPLAANEFDSTPTIAQERMADRIHRAIITMYSAESLPSLITTNSLIIQSVKVSRNQRKCHVYYDPISTVKSERGNVHRALQKHANLLNLLARSYAQLRRPMSIKFVPDRQTKELEDIFNKLSAELEPEK</sequence>
<dbReference type="AlphaFoldDB" id="A0A167QYI8"/>
<proteinExistence type="predicted"/>
<dbReference type="InterPro" id="IPR023799">
    <property type="entry name" value="RbfA_dom_sf"/>
</dbReference>
<reference evidence="2" key="1">
    <citation type="submission" date="2015-06" db="EMBL/GenBank/DDBJ databases">
        <title>Expansion of signal transduction pathways in fungi by whole-genome duplication.</title>
        <authorList>
            <consortium name="DOE Joint Genome Institute"/>
            <person name="Corrochano L.M."/>
            <person name="Kuo A."/>
            <person name="Marcet-Houben M."/>
            <person name="Polaino S."/>
            <person name="Salamov A."/>
            <person name="Villalobos J.M."/>
            <person name="Alvarez M.I."/>
            <person name="Avalos J."/>
            <person name="Benito E.P."/>
            <person name="Benoit I."/>
            <person name="Burger G."/>
            <person name="Camino L.P."/>
            <person name="Canovas D."/>
            <person name="Cerda-Olmedo E."/>
            <person name="Cheng J.-F."/>
            <person name="Dominguez A."/>
            <person name="Elias M."/>
            <person name="Eslava A.P."/>
            <person name="Glaser F."/>
            <person name="Grimwood J."/>
            <person name="Gutierrez G."/>
            <person name="Heitman J."/>
            <person name="Henrissat B."/>
            <person name="Iturriaga E.A."/>
            <person name="Lang B.F."/>
            <person name="Lavin J.L."/>
            <person name="Lee S."/>
            <person name="Li W."/>
            <person name="Lindquist E."/>
            <person name="Lopez-Garcia S."/>
            <person name="Luque E.M."/>
            <person name="Marcos A.T."/>
            <person name="Martin J."/>
            <person name="McCluskey K."/>
            <person name="Medina H.R."/>
            <person name="Miralles-Duran A."/>
            <person name="Miyazaki A."/>
            <person name="Munoz-Torres E."/>
            <person name="Oguiza J.A."/>
            <person name="Ohm R."/>
            <person name="Olmedo M."/>
            <person name="Orejas M."/>
            <person name="Ortiz-Castellanos L."/>
            <person name="Pisabarro A.G."/>
            <person name="Rodriguez-Romero J."/>
            <person name="Ruiz-Herrera J."/>
            <person name="Ruiz-Vazquez R."/>
            <person name="Sanz C."/>
            <person name="Schackwitz W."/>
            <person name="Schmutz J."/>
            <person name="Shahriari M."/>
            <person name="Shelest E."/>
            <person name="Silva-Franco F."/>
            <person name="Soanes D."/>
            <person name="Syed K."/>
            <person name="Tagua V.G."/>
            <person name="Talbot N.J."/>
            <person name="Thon M."/>
            <person name="De vries R.P."/>
            <person name="Wiebenga A."/>
            <person name="Yadav J.S."/>
            <person name="Braun E.L."/>
            <person name="Baker S."/>
            <person name="Garre V."/>
            <person name="Horwitz B."/>
            <person name="Torres-Martinez S."/>
            <person name="Idnurm A."/>
            <person name="Herrera-Estrella A."/>
            <person name="Gabaldon T."/>
            <person name="Grigoriev I.V."/>
        </authorList>
    </citation>
    <scope>NUCLEOTIDE SEQUENCE [LARGE SCALE GENOMIC DNA]</scope>
    <source>
        <strain evidence="2">NRRL 1555(-)</strain>
    </source>
</reference>
<dbReference type="Proteomes" id="UP000077315">
    <property type="component" value="Unassembled WGS sequence"/>
</dbReference>
<gene>
    <name evidence="1" type="ORF">PHYBLDRAFT_138035</name>
</gene>
<evidence type="ECO:0008006" key="3">
    <source>
        <dbReference type="Google" id="ProtNLM"/>
    </source>
</evidence>
<organism evidence="1 2">
    <name type="scientific">Phycomyces blakesleeanus (strain ATCC 8743b / DSM 1359 / FGSC 10004 / NBRC 33097 / NRRL 1555)</name>
    <dbReference type="NCBI Taxonomy" id="763407"/>
    <lineage>
        <taxon>Eukaryota</taxon>
        <taxon>Fungi</taxon>
        <taxon>Fungi incertae sedis</taxon>
        <taxon>Mucoromycota</taxon>
        <taxon>Mucoromycotina</taxon>
        <taxon>Mucoromycetes</taxon>
        <taxon>Mucorales</taxon>
        <taxon>Phycomycetaceae</taxon>
        <taxon>Phycomyces</taxon>
    </lineage>
</organism>
<dbReference type="OrthoDB" id="2250046at2759"/>
<dbReference type="InterPro" id="IPR000238">
    <property type="entry name" value="RbfA"/>
</dbReference>
<protein>
    <recommendedName>
        <fullName evidence="3">Ribosome-binding factor A</fullName>
    </recommendedName>
</protein>
<dbReference type="Pfam" id="PF02033">
    <property type="entry name" value="RBFA"/>
    <property type="match status" value="1"/>
</dbReference>
<dbReference type="GeneID" id="28990825"/>
<dbReference type="InParanoid" id="A0A167QYI8"/>
<dbReference type="SUPFAM" id="SSF89919">
    <property type="entry name" value="Ribosome-binding factor A, RbfA"/>
    <property type="match status" value="1"/>
</dbReference>
<keyword evidence="2" id="KW-1185">Reference proteome</keyword>
<evidence type="ECO:0000313" key="2">
    <source>
        <dbReference type="Proteomes" id="UP000077315"/>
    </source>
</evidence>
<dbReference type="EMBL" id="KV440971">
    <property type="protein sequence ID" value="OAD80474.1"/>
    <property type="molecule type" value="Genomic_DNA"/>
</dbReference>